<protein>
    <submittedName>
        <fullName evidence="3">Phage tail sheath protein</fullName>
    </submittedName>
</protein>
<dbReference type="RefSeq" id="WP_193181898.1">
    <property type="nucleotide sequence ID" value="NZ_JACVXA010000021.1"/>
</dbReference>
<dbReference type="Gene3D" id="3.40.50.11780">
    <property type="match status" value="1"/>
</dbReference>
<dbReference type="InterPro" id="IPR008969">
    <property type="entry name" value="CarboxyPept-like_regulatory"/>
</dbReference>
<proteinExistence type="inferred from homology"/>
<accession>A0A8J6Z5X9</accession>
<organism evidence="3 4">
    <name type="scientific">Mangrovicoccus algicola</name>
    <dbReference type="NCBI Taxonomy" id="2771008"/>
    <lineage>
        <taxon>Bacteria</taxon>
        <taxon>Pseudomonadati</taxon>
        <taxon>Pseudomonadota</taxon>
        <taxon>Alphaproteobacteria</taxon>
        <taxon>Rhodobacterales</taxon>
        <taxon>Paracoccaceae</taxon>
        <taxon>Mangrovicoccus</taxon>
    </lineage>
</organism>
<evidence type="ECO:0000313" key="3">
    <source>
        <dbReference type="EMBL" id="MBE3638364.1"/>
    </source>
</evidence>
<dbReference type="EMBL" id="JACVXA010000021">
    <property type="protein sequence ID" value="MBE3638364.1"/>
    <property type="molecule type" value="Genomic_DNA"/>
</dbReference>
<feature type="domain" description="Tail sheath protein C-terminal" evidence="2">
    <location>
        <begin position="618"/>
        <end position="720"/>
    </location>
</feature>
<evidence type="ECO:0000259" key="2">
    <source>
        <dbReference type="Pfam" id="PF17482"/>
    </source>
</evidence>
<dbReference type="Pfam" id="PF17482">
    <property type="entry name" value="Phage_sheath_1C"/>
    <property type="match status" value="1"/>
</dbReference>
<evidence type="ECO:0000256" key="1">
    <source>
        <dbReference type="ARBA" id="ARBA00008005"/>
    </source>
</evidence>
<dbReference type="Proteomes" id="UP000609121">
    <property type="component" value="Unassembled WGS sequence"/>
</dbReference>
<dbReference type="AlphaFoldDB" id="A0A8J6Z5X9"/>
<reference evidence="3" key="1">
    <citation type="submission" date="2020-09" db="EMBL/GenBank/DDBJ databases">
        <title>A novel bacterium of genus Mangrovicoccus, isolated from South China Sea.</title>
        <authorList>
            <person name="Huang H."/>
            <person name="Mo K."/>
            <person name="Hu Y."/>
        </authorList>
    </citation>
    <scope>NUCLEOTIDE SEQUENCE</scope>
    <source>
        <strain evidence="3">HB182678</strain>
    </source>
</reference>
<gene>
    <name evidence="3" type="ORF">ICN82_09145</name>
</gene>
<keyword evidence="4" id="KW-1185">Reference proteome</keyword>
<dbReference type="InterPro" id="IPR052042">
    <property type="entry name" value="Tail_sheath_structural"/>
</dbReference>
<evidence type="ECO:0000313" key="4">
    <source>
        <dbReference type="Proteomes" id="UP000609121"/>
    </source>
</evidence>
<name>A0A8J6Z5X9_9RHOB</name>
<comment type="similarity">
    <text evidence="1">Belongs to the myoviridae tail sheath protein family.</text>
</comment>
<dbReference type="SUPFAM" id="SSF49464">
    <property type="entry name" value="Carboxypeptidase regulatory domain-like"/>
    <property type="match status" value="1"/>
</dbReference>
<sequence>MTGLLTPGLYRQPVEPVRPVGALARGDVALLIGYARRGPAGRPVRIHSARQFEEIFGPPPEHGFLWHAVKGFFETGGAAAYVIRIAPRAARAARVLLADRPLSWEARAAFPWGLIDPARLTRADRAEAAVWVGLHAEQIRREGPFSPDPGQWGNALSLRVTRTARVRTQTHPGLRDEGVSLALASLAGVEPASVLEFSQQGEGGSRIARAQPVGIDAAQGTIRLAAPLAGFDPARAIRVASVEFDLEIRRDGQLEERLAARAPDPAHSASITGAVARSLCLAPSLRDADGTPLPPAAAALALAAVDWSDPDSWPAEGEAALAGGTDGLSEIGAADFLEVLGQAARIGDAAMIAAPDLVLPGAMPAAFDPAPDPGADCADLDPRPAGQVHGRVTGTTEAGEMVALAGVAVDASGPGGQTVTDAAGVFRLQGLPLAFVTLRLSLAGYEPLEYRLQPTAYAGSEPAEIVMTRIPLPRALSAQEVLRVQRQMADPAVTGPYKIAVLDAPSAGCLPDRILTWRTQLGDLPRAGLFAPWLDVAAPDGVIAVPPSGHVCGAFAAAERGGGIQRSGANLRLRHAEGATLAIGDAEQAGLNPAGVNAIRAFPGRGLRIHGTRSLGADPAARFLTTRRILDAVEKSLERALGWIVFEPNSLLTRAAAKQSASRFLDRLWRAGVLAGAAADAAYRVKCDQENNPAGGRAAGQLVIDIAIAPAEPYEFVLFRLGAAMEAVKVTESPS</sequence>
<dbReference type="PANTHER" id="PTHR35861:SF1">
    <property type="entry name" value="PHAGE TAIL SHEATH PROTEIN"/>
    <property type="match status" value="1"/>
</dbReference>
<comment type="caution">
    <text evidence="3">The sequence shown here is derived from an EMBL/GenBank/DDBJ whole genome shotgun (WGS) entry which is preliminary data.</text>
</comment>
<dbReference type="InterPro" id="IPR020287">
    <property type="entry name" value="Tail_sheath_C"/>
</dbReference>
<dbReference type="PANTHER" id="PTHR35861">
    <property type="match status" value="1"/>
</dbReference>